<name>B1N5S6_ENTH1</name>
<evidence type="ECO:0000313" key="1">
    <source>
        <dbReference type="EMBL" id="EDS88682.1"/>
    </source>
</evidence>
<dbReference type="AlphaFoldDB" id="B1N5S6"/>
<proteinExistence type="predicted"/>
<protein>
    <recommendedName>
        <fullName evidence="3">Protein TAR1</fullName>
    </recommendedName>
</protein>
<dbReference type="InterPro" id="IPR044792">
    <property type="entry name" value="TAR1"/>
</dbReference>
<dbReference type="PANTHER" id="PTHR47188">
    <property type="entry name" value="PROTEIN TAR1"/>
    <property type="match status" value="1"/>
</dbReference>
<evidence type="ECO:0008006" key="3">
    <source>
        <dbReference type="Google" id="ProtNLM"/>
    </source>
</evidence>
<dbReference type="GO" id="GO:0043457">
    <property type="term" value="P:regulation of cellular respiration"/>
    <property type="evidence" value="ECO:0007669"/>
    <property type="project" value="InterPro"/>
</dbReference>
<dbReference type="InParanoid" id="B1N5S6"/>
<gene>
    <name evidence="1" type="ORF">EHI_101930</name>
</gene>
<accession>B1N5S6</accession>
<dbReference type="OrthoDB" id="6263360at2759"/>
<dbReference type="KEGG" id="ehi:EHI_101930"/>
<dbReference type="EMBL" id="DS572121">
    <property type="protein sequence ID" value="EDS88682.1"/>
    <property type="molecule type" value="Genomic_DNA"/>
</dbReference>
<reference evidence="1" key="1">
    <citation type="journal article" date="2005" name="Nature">
        <title>The genome of the protist parasite Entamoeba histolytica.</title>
        <authorList>
            <person name="Loftus B."/>
            <person name="Anderson I."/>
            <person name="Davies R."/>
            <person name="Alsmark U.C."/>
            <person name="Samuelson J."/>
            <person name="Amedeo P."/>
            <person name="Roncaglia P."/>
            <person name="Berriman M."/>
            <person name="Hirt R.P."/>
            <person name="Mann B.J."/>
            <person name="Nozaki T."/>
            <person name="Suh B."/>
            <person name="Pop M."/>
            <person name="Duchene M."/>
            <person name="Ackers J."/>
            <person name="Tannich E."/>
            <person name="Leippe M."/>
            <person name="Hofer M."/>
            <person name="Bruchhaus I."/>
            <person name="Willhoeft U."/>
            <person name="Bhattacharya A."/>
            <person name="Chillingworth T."/>
            <person name="Churcher C."/>
            <person name="Hance Z."/>
            <person name="Harris B."/>
            <person name="Harris D."/>
            <person name="Jagels K."/>
            <person name="Moule S."/>
            <person name="Mungall K."/>
            <person name="Ormond D."/>
            <person name="Squares R."/>
            <person name="Whitehead S."/>
            <person name="Quail M.A."/>
            <person name="Rabbinowitsch E."/>
            <person name="Norbertczak H."/>
            <person name="Price C."/>
            <person name="Wang Z."/>
            <person name="Guillen N."/>
            <person name="Gilchrist C."/>
            <person name="Stroup S.E."/>
            <person name="Bhattacharya S."/>
            <person name="Lohia A."/>
            <person name="Foster P.G."/>
            <person name="Sicheritz-Ponten T."/>
            <person name="Weber C."/>
            <person name="Singh U."/>
            <person name="Mukherjee C."/>
            <person name="El-Sayed N.M."/>
            <person name="Petri W.A.Jr."/>
            <person name="Clark C.G."/>
            <person name="Embley T.M."/>
            <person name="Barrell B."/>
            <person name="Fraser C.M."/>
            <person name="Hall N."/>
        </authorList>
    </citation>
    <scope>NUCLEOTIDE SEQUENCE [LARGE SCALE GENOMIC DNA]</scope>
    <source>
        <strain evidence="1">HM-1:IMSS</strain>
    </source>
</reference>
<sequence length="111" mass="12333">MPKYKSHSSAEFPGLAVQLHPFTFERFHALFTLSSKYFSTFPHGTCLLSDSCKYLALDGVYHPLWAAFTNNPTPRVAQSKTVTLDLCPHGPFTLFGPEWEAVLIAGLGTEQ</sequence>
<organism evidence="1 2">
    <name type="scientific">Entamoeba histolytica (strain ATCC 30459 / HM-1:IMSS / ABRM)</name>
    <dbReference type="NCBI Taxonomy" id="294381"/>
    <lineage>
        <taxon>Eukaryota</taxon>
        <taxon>Amoebozoa</taxon>
        <taxon>Evosea</taxon>
        <taxon>Archamoebae</taxon>
        <taxon>Mastigamoebida</taxon>
        <taxon>Entamoebidae</taxon>
        <taxon>Entamoeba</taxon>
    </lineage>
</organism>
<dbReference type="PANTHER" id="PTHR47188:SF1">
    <property type="entry name" value="PROTEIN TAR1"/>
    <property type="match status" value="1"/>
</dbReference>
<keyword evidence="2" id="KW-1185">Reference proteome</keyword>
<evidence type="ECO:0000313" key="2">
    <source>
        <dbReference type="Proteomes" id="UP000001926"/>
    </source>
</evidence>
<dbReference type="Proteomes" id="UP000001926">
    <property type="component" value="Partially assembled WGS sequence"/>
</dbReference>
<reference evidence="1" key="2">
    <citation type="submission" date="2007-03" db="EMBL/GenBank/DDBJ databases">
        <authorList>
            <person name="Lorenzi H."/>
            <person name="Amedeo P."/>
            <person name="Inman J."/>
            <person name="Schobel S."/>
            <person name="Caler E."/>
        </authorList>
    </citation>
    <scope>GENOME REANNOTATION</scope>
    <source>
        <strain evidence="1">HM-1:IMSS</strain>
    </source>
</reference>